<dbReference type="PROSITE" id="PS00622">
    <property type="entry name" value="HTH_LUXR_1"/>
    <property type="match status" value="1"/>
</dbReference>
<feature type="domain" description="HTH luxR-type" evidence="4">
    <location>
        <begin position="123"/>
        <end position="188"/>
    </location>
</feature>
<accession>A0A841LS44</accession>
<dbReference type="AlphaFoldDB" id="A0A841LS44"/>
<dbReference type="SUPFAM" id="SSF55785">
    <property type="entry name" value="PYP-like sensor domain (PAS domain)"/>
    <property type="match status" value="1"/>
</dbReference>
<gene>
    <name evidence="5" type="ORF">FHS77_001543</name>
</gene>
<dbReference type="PANTHER" id="PTHR44688:SF16">
    <property type="entry name" value="DNA-BINDING TRANSCRIPTIONAL ACTIVATOR DEVR_DOSR"/>
    <property type="match status" value="1"/>
</dbReference>
<evidence type="ECO:0000256" key="2">
    <source>
        <dbReference type="ARBA" id="ARBA00023125"/>
    </source>
</evidence>
<dbReference type="Gene3D" id="1.10.10.10">
    <property type="entry name" value="Winged helix-like DNA-binding domain superfamily/Winged helix DNA-binding domain"/>
    <property type="match status" value="1"/>
</dbReference>
<keyword evidence="6" id="KW-1185">Reference proteome</keyword>
<evidence type="ECO:0000256" key="3">
    <source>
        <dbReference type="ARBA" id="ARBA00023163"/>
    </source>
</evidence>
<keyword evidence="2" id="KW-0238">DNA-binding</keyword>
<dbReference type="InterPro" id="IPR000014">
    <property type="entry name" value="PAS"/>
</dbReference>
<evidence type="ECO:0000256" key="1">
    <source>
        <dbReference type="ARBA" id="ARBA00023015"/>
    </source>
</evidence>
<dbReference type="InterPro" id="IPR036388">
    <property type="entry name" value="WH-like_DNA-bd_sf"/>
</dbReference>
<evidence type="ECO:0000313" key="5">
    <source>
        <dbReference type="EMBL" id="MBB6260995.1"/>
    </source>
</evidence>
<dbReference type="InterPro" id="IPR016032">
    <property type="entry name" value="Sig_transdc_resp-reg_C-effctor"/>
</dbReference>
<name>A0A841LS44_9HYPH</name>
<dbReference type="CDD" id="cd00130">
    <property type="entry name" value="PAS"/>
    <property type="match status" value="1"/>
</dbReference>
<dbReference type="RefSeq" id="WP_184221951.1">
    <property type="nucleotide sequence ID" value="NZ_JACIIU010000005.1"/>
</dbReference>
<evidence type="ECO:0000259" key="4">
    <source>
        <dbReference type="PROSITE" id="PS50043"/>
    </source>
</evidence>
<keyword evidence="3" id="KW-0804">Transcription</keyword>
<keyword evidence="1" id="KW-0805">Transcription regulation</keyword>
<dbReference type="NCBIfam" id="TIGR00229">
    <property type="entry name" value="sensory_box"/>
    <property type="match status" value="1"/>
</dbReference>
<dbReference type="InterPro" id="IPR035965">
    <property type="entry name" value="PAS-like_dom_sf"/>
</dbReference>
<dbReference type="PANTHER" id="PTHR44688">
    <property type="entry name" value="DNA-BINDING TRANSCRIPTIONAL ACTIVATOR DEVR_DOSR"/>
    <property type="match status" value="1"/>
</dbReference>
<dbReference type="SUPFAM" id="SSF46894">
    <property type="entry name" value="C-terminal effector domain of the bipartite response regulators"/>
    <property type="match status" value="1"/>
</dbReference>
<sequence>MNYSGLSADQLMEIAFQEAPIAVLILSNRQIKACNKEVLELFGWPVNELVGQSVRVLYPSKFDYDATGERWLRWLKSRPRYADERFMQYRGGEVFWARARGRTLTLEKPFELMVWTFERLTAEVSPASDLTPREREVAQHIVNGSSSKDIGVMLGISHRTVEVHRAAVMRKLNASNTAQLISKIFVRDADH</sequence>
<dbReference type="SMART" id="SM00421">
    <property type="entry name" value="HTH_LUXR"/>
    <property type="match status" value="1"/>
</dbReference>
<dbReference type="GO" id="GO:0003677">
    <property type="term" value="F:DNA binding"/>
    <property type="evidence" value="ECO:0007669"/>
    <property type="project" value="UniProtKB-KW"/>
</dbReference>
<dbReference type="Gene3D" id="3.30.450.20">
    <property type="entry name" value="PAS domain"/>
    <property type="match status" value="1"/>
</dbReference>
<dbReference type="Pfam" id="PF13188">
    <property type="entry name" value="PAS_8"/>
    <property type="match status" value="1"/>
</dbReference>
<organism evidence="5 6">
    <name type="scientific">Paenochrobactrum gallinarii</name>
    <dbReference type="NCBI Taxonomy" id="643673"/>
    <lineage>
        <taxon>Bacteria</taxon>
        <taxon>Pseudomonadati</taxon>
        <taxon>Pseudomonadota</taxon>
        <taxon>Alphaproteobacteria</taxon>
        <taxon>Hyphomicrobiales</taxon>
        <taxon>Brucellaceae</taxon>
        <taxon>Paenochrobactrum</taxon>
    </lineage>
</organism>
<proteinExistence type="predicted"/>
<dbReference type="Pfam" id="PF00196">
    <property type="entry name" value="GerE"/>
    <property type="match status" value="1"/>
</dbReference>
<dbReference type="PROSITE" id="PS50043">
    <property type="entry name" value="HTH_LUXR_2"/>
    <property type="match status" value="1"/>
</dbReference>
<protein>
    <submittedName>
        <fullName evidence="5">PAS domain S-box-containing protein</fullName>
    </submittedName>
</protein>
<dbReference type="GO" id="GO:0006355">
    <property type="term" value="P:regulation of DNA-templated transcription"/>
    <property type="evidence" value="ECO:0007669"/>
    <property type="project" value="InterPro"/>
</dbReference>
<dbReference type="Proteomes" id="UP000555393">
    <property type="component" value="Unassembled WGS sequence"/>
</dbReference>
<dbReference type="CDD" id="cd06170">
    <property type="entry name" value="LuxR_C_like"/>
    <property type="match status" value="1"/>
</dbReference>
<comment type="caution">
    <text evidence="5">The sequence shown here is derived from an EMBL/GenBank/DDBJ whole genome shotgun (WGS) entry which is preliminary data.</text>
</comment>
<dbReference type="PRINTS" id="PR00038">
    <property type="entry name" value="HTHLUXR"/>
</dbReference>
<reference evidence="5 6" key="1">
    <citation type="submission" date="2020-08" db="EMBL/GenBank/DDBJ databases">
        <title>Genomic Encyclopedia of Type Strains, Phase IV (KMG-IV): sequencing the most valuable type-strain genomes for metagenomic binning, comparative biology and taxonomic classification.</title>
        <authorList>
            <person name="Goeker M."/>
        </authorList>
    </citation>
    <scope>NUCLEOTIDE SEQUENCE [LARGE SCALE GENOMIC DNA]</scope>
    <source>
        <strain evidence="5 6">DSM 22336</strain>
    </source>
</reference>
<dbReference type="InterPro" id="IPR000792">
    <property type="entry name" value="Tscrpt_reg_LuxR_C"/>
</dbReference>
<dbReference type="EMBL" id="JACIIU010000005">
    <property type="protein sequence ID" value="MBB6260995.1"/>
    <property type="molecule type" value="Genomic_DNA"/>
</dbReference>
<evidence type="ECO:0000313" key="6">
    <source>
        <dbReference type="Proteomes" id="UP000555393"/>
    </source>
</evidence>